<evidence type="ECO:0000313" key="1">
    <source>
        <dbReference type="EMBL" id="JAH14635.1"/>
    </source>
</evidence>
<organism evidence="1">
    <name type="scientific">Anguilla anguilla</name>
    <name type="common">European freshwater eel</name>
    <name type="synonym">Muraena anguilla</name>
    <dbReference type="NCBI Taxonomy" id="7936"/>
    <lineage>
        <taxon>Eukaryota</taxon>
        <taxon>Metazoa</taxon>
        <taxon>Chordata</taxon>
        <taxon>Craniata</taxon>
        <taxon>Vertebrata</taxon>
        <taxon>Euteleostomi</taxon>
        <taxon>Actinopterygii</taxon>
        <taxon>Neopterygii</taxon>
        <taxon>Teleostei</taxon>
        <taxon>Anguilliformes</taxon>
        <taxon>Anguillidae</taxon>
        <taxon>Anguilla</taxon>
    </lineage>
</organism>
<name>A0A0E9QE75_ANGAN</name>
<dbReference type="AlphaFoldDB" id="A0A0E9QE75"/>
<proteinExistence type="predicted"/>
<reference evidence="1" key="2">
    <citation type="journal article" date="2015" name="Fish Shellfish Immunol.">
        <title>Early steps in the European eel (Anguilla anguilla)-Vibrio vulnificus interaction in the gills: Role of the RtxA13 toxin.</title>
        <authorList>
            <person name="Callol A."/>
            <person name="Pajuelo D."/>
            <person name="Ebbesson L."/>
            <person name="Teles M."/>
            <person name="MacKenzie S."/>
            <person name="Amaro C."/>
        </authorList>
    </citation>
    <scope>NUCLEOTIDE SEQUENCE</scope>
</reference>
<reference evidence="1" key="1">
    <citation type="submission" date="2014-11" db="EMBL/GenBank/DDBJ databases">
        <authorList>
            <person name="Amaro Gonzalez C."/>
        </authorList>
    </citation>
    <scope>NUCLEOTIDE SEQUENCE</scope>
</reference>
<protein>
    <submittedName>
        <fullName evidence="1">Uncharacterized protein</fullName>
    </submittedName>
</protein>
<dbReference type="EMBL" id="GBXM01093942">
    <property type="protein sequence ID" value="JAH14635.1"/>
    <property type="molecule type" value="Transcribed_RNA"/>
</dbReference>
<accession>A0A0E9QE75</accession>
<sequence length="19" mass="2033">MFKNGLKEETAPPGETKGV</sequence>